<dbReference type="Proteomes" id="UP000313359">
    <property type="component" value="Unassembled WGS sequence"/>
</dbReference>
<keyword evidence="3" id="KW-0732">Signal</keyword>
<dbReference type="Gene3D" id="2.60.120.260">
    <property type="entry name" value="Galactose-binding domain-like"/>
    <property type="match status" value="1"/>
</dbReference>
<feature type="region of interest" description="Disordered" evidence="1">
    <location>
        <begin position="152"/>
        <end position="251"/>
    </location>
</feature>
<dbReference type="AlphaFoldDB" id="A0A5C2SQC0"/>
<accession>A0A5C2SQC0</accession>
<dbReference type="EMBL" id="ML122252">
    <property type="protein sequence ID" value="RPD65307.1"/>
    <property type="molecule type" value="Genomic_DNA"/>
</dbReference>
<feature type="compositionally biased region" description="Low complexity" evidence="1">
    <location>
        <begin position="218"/>
        <end position="247"/>
    </location>
</feature>
<dbReference type="OrthoDB" id="3265734at2759"/>
<name>A0A5C2SQC0_9APHY</name>
<keyword evidence="2" id="KW-0812">Transmembrane</keyword>
<evidence type="ECO:0000313" key="5">
    <source>
        <dbReference type="Proteomes" id="UP000313359"/>
    </source>
</evidence>
<keyword evidence="2" id="KW-0472">Membrane</keyword>
<proteinExistence type="predicted"/>
<evidence type="ECO:0000313" key="4">
    <source>
        <dbReference type="EMBL" id="RPD65307.1"/>
    </source>
</evidence>
<reference evidence="4" key="1">
    <citation type="journal article" date="2018" name="Genome Biol. Evol.">
        <title>Genomics and development of Lentinus tigrinus, a white-rot wood-decaying mushroom with dimorphic fruiting bodies.</title>
        <authorList>
            <person name="Wu B."/>
            <person name="Xu Z."/>
            <person name="Knudson A."/>
            <person name="Carlson A."/>
            <person name="Chen N."/>
            <person name="Kovaka S."/>
            <person name="LaButti K."/>
            <person name="Lipzen A."/>
            <person name="Pennachio C."/>
            <person name="Riley R."/>
            <person name="Schakwitz W."/>
            <person name="Umezawa K."/>
            <person name="Ohm R.A."/>
            <person name="Grigoriev I.V."/>
            <person name="Nagy L.G."/>
            <person name="Gibbons J."/>
            <person name="Hibbett D."/>
        </authorList>
    </citation>
    <scope>NUCLEOTIDE SEQUENCE [LARGE SCALE GENOMIC DNA]</scope>
    <source>
        <strain evidence="4">ALCF2SS1-6</strain>
    </source>
</reference>
<feature type="region of interest" description="Disordered" evidence="1">
    <location>
        <begin position="376"/>
        <end position="415"/>
    </location>
</feature>
<protein>
    <submittedName>
        <fullName evidence="4">Uncharacterized protein</fullName>
    </submittedName>
</protein>
<gene>
    <name evidence="4" type="ORF">L227DRAFT_649446</name>
</gene>
<organism evidence="4 5">
    <name type="scientific">Lentinus tigrinus ALCF2SS1-6</name>
    <dbReference type="NCBI Taxonomy" id="1328759"/>
    <lineage>
        <taxon>Eukaryota</taxon>
        <taxon>Fungi</taxon>
        <taxon>Dikarya</taxon>
        <taxon>Basidiomycota</taxon>
        <taxon>Agaricomycotina</taxon>
        <taxon>Agaricomycetes</taxon>
        <taxon>Polyporales</taxon>
        <taxon>Polyporaceae</taxon>
        <taxon>Lentinus</taxon>
    </lineage>
</organism>
<evidence type="ECO:0000256" key="2">
    <source>
        <dbReference type="SAM" id="Phobius"/>
    </source>
</evidence>
<dbReference type="STRING" id="1328759.A0A5C2SQC0"/>
<feature type="chain" id="PRO_5023051716" evidence="3">
    <location>
        <begin position="25"/>
        <end position="493"/>
    </location>
</feature>
<feature type="compositionally biased region" description="Low complexity" evidence="1">
    <location>
        <begin position="161"/>
        <end position="211"/>
    </location>
</feature>
<keyword evidence="5" id="KW-1185">Reference proteome</keyword>
<sequence length="493" mass="51187">MLRYWWSWLYVLLTTSSLIPIALAGVATADDTDAGMFYSGLWVPDGDPNTFGHHDTWTNQSGASVAFDFIGTQIQVFATRRPSGTYLTNVSFSIDGGPSTLWTTSDFVPEITYQNLVYTSPSLAPSQHHITITNFGAIFWLDYVQFTTADSIPSSGGGGDASSTFTSTSSTHSPSTSSSSPQTSSSRSTALQSQSPPSSTTTSSSAGTSTTNPLMDQTSSPSSSGLTSSSDSSSTNSFTTTSAQSSTGDSVPTALGVPANASSGSSSRTPIIIGVVVGVMGLIALLFAALWWVRVRLRLREQPLPNMMFATAPELGLPASQLSKDRAPLSPPQTPHSGVPLLGMNAPNAGSADPEDPQGAPGESTLQPLAKLLEEQASSTRVSGMSPSPSPAVPGARRPLPSAPDSRPSGTSALMGALTDGVRSSFADSTFSGSNPSSGSSMGPNVRMVRYSRDAGIRLAGGPLGEADSQTWTPVEYDEVETLPPSYAHIHGP</sequence>
<feature type="transmembrane region" description="Helical" evidence="2">
    <location>
        <begin position="271"/>
        <end position="293"/>
    </location>
</feature>
<feature type="region of interest" description="Disordered" evidence="1">
    <location>
        <begin position="322"/>
        <end position="364"/>
    </location>
</feature>
<evidence type="ECO:0000256" key="3">
    <source>
        <dbReference type="SAM" id="SignalP"/>
    </source>
</evidence>
<keyword evidence="2" id="KW-1133">Transmembrane helix</keyword>
<feature type="signal peptide" evidence="3">
    <location>
        <begin position="1"/>
        <end position="24"/>
    </location>
</feature>
<evidence type="ECO:0000256" key="1">
    <source>
        <dbReference type="SAM" id="MobiDB-lite"/>
    </source>
</evidence>
<feature type="compositionally biased region" description="Polar residues" evidence="1">
    <location>
        <begin position="376"/>
        <end position="387"/>
    </location>
</feature>